<sequence length="349" mass="40217">MSDEIVLVVDGDELAFVHAIAAEQKLLMYKNTTNEFEHGFKNKTEFAKFTASLEVPDGFFTTEVRKVAEPKQNAFSTVKKKLLWLQNKFKTENIEIYISGDNNFRDTLPLPKNNDPTKSGQYKGQRDPDSRPILLDDVKEYLIKYWKAEVVHGYEADDRLAMRVYDGYKSGQKVIGCTQDKDRLGNMGWWYDHINDEKGNGEPQFIDGLGEVFINTSTKTDKPDGYGRKWLYYQWIAGDPVDNYDPRDIANQLGIKLKRFGSKTAVALLAPLQSDKECIQAVHDLYLSWYGKDKFEYVVYDDVVHTVDYIDVMQLYFNCARMLRFEGDKVCVRSMLTKMGITDDITIQS</sequence>
<evidence type="ECO:0000256" key="1">
    <source>
        <dbReference type="SAM" id="MobiDB-lite"/>
    </source>
</evidence>
<accession>A0A4P8MVX9</accession>
<dbReference type="InterPro" id="IPR029060">
    <property type="entry name" value="PIN-like_dom_sf"/>
</dbReference>
<reference evidence="2 3" key="1">
    <citation type="submission" date="2019-03" db="EMBL/GenBank/DDBJ databases">
        <title>Genomic and seasonal variations among aquatic phages infecting the Baltic Sea Gammaproteobacteria Rheinheimera sp. bal341.</title>
        <authorList>
            <person name="Nilsson E."/>
            <person name="Li K."/>
            <person name="Fridlund J."/>
            <person name="Sulcius S."/>
            <person name="Bunse C."/>
            <person name="Karlsson C.M.G."/>
            <person name="Lindh M."/>
            <person name="Lundin D."/>
            <person name="Pinhassi J."/>
            <person name="Holmfeldt K."/>
        </authorList>
    </citation>
    <scope>NUCLEOTIDE SEQUENCE [LARGE SCALE GENOMIC DNA]</scope>
</reference>
<organism evidence="2 3">
    <name type="scientific">Rheinheimera phage vB_RspM_Barba1S</name>
    <dbReference type="NCBI Taxonomy" id="2565660"/>
    <lineage>
        <taxon>Viruses</taxon>
        <taxon>Duplodnaviria</taxon>
        <taxon>Heunggongvirae</taxon>
        <taxon>Uroviricota</taxon>
        <taxon>Caudoviricetes</taxon>
        <taxon>Barbavirus</taxon>
        <taxon>Barbavirus barba18A</taxon>
    </lineage>
</organism>
<dbReference type="Proteomes" id="UP000300052">
    <property type="component" value="Genome"/>
</dbReference>
<evidence type="ECO:0000313" key="3">
    <source>
        <dbReference type="Proteomes" id="UP000300052"/>
    </source>
</evidence>
<dbReference type="SUPFAM" id="SSF88723">
    <property type="entry name" value="PIN domain-like"/>
    <property type="match status" value="1"/>
</dbReference>
<name>A0A4P8MVX9_9CAUD</name>
<dbReference type="EMBL" id="MK719702">
    <property type="protein sequence ID" value="QCQ58000.1"/>
    <property type="molecule type" value="Genomic_DNA"/>
</dbReference>
<proteinExistence type="predicted"/>
<protein>
    <submittedName>
        <fullName evidence="2">Putative exodeoxyribonuclease</fullName>
    </submittedName>
</protein>
<feature type="region of interest" description="Disordered" evidence="1">
    <location>
        <begin position="107"/>
        <end position="129"/>
    </location>
</feature>
<gene>
    <name evidence="2" type="ORF">Barba1S_gp013</name>
</gene>
<dbReference type="Gene3D" id="3.40.50.1010">
    <property type="entry name" value="5'-nuclease"/>
    <property type="match status" value="1"/>
</dbReference>
<evidence type="ECO:0000313" key="2">
    <source>
        <dbReference type="EMBL" id="QCQ58000.1"/>
    </source>
</evidence>